<evidence type="ECO:0000313" key="3">
    <source>
        <dbReference type="Proteomes" id="UP001314263"/>
    </source>
</evidence>
<feature type="compositionally biased region" description="Low complexity" evidence="1">
    <location>
        <begin position="1138"/>
        <end position="1152"/>
    </location>
</feature>
<dbReference type="Gene3D" id="3.20.20.80">
    <property type="entry name" value="Glycosidases"/>
    <property type="match status" value="1"/>
</dbReference>
<feature type="compositionally biased region" description="Polar residues" evidence="1">
    <location>
        <begin position="111"/>
        <end position="125"/>
    </location>
</feature>
<feature type="compositionally biased region" description="Low complexity" evidence="1">
    <location>
        <begin position="126"/>
        <end position="162"/>
    </location>
</feature>
<name>A0AAV1I702_9CHLO</name>
<feature type="region of interest" description="Disordered" evidence="1">
    <location>
        <begin position="90"/>
        <end position="717"/>
    </location>
</feature>
<feature type="compositionally biased region" description="Polar residues" evidence="1">
    <location>
        <begin position="474"/>
        <end position="502"/>
    </location>
</feature>
<accession>A0AAV1I702</accession>
<gene>
    <name evidence="2" type="ORF">CVIRNUC_006143</name>
</gene>
<feature type="region of interest" description="Disordered" evidence="1">
    <location>
        <begin position="2098"/>
        <end position="2120"/>
    </location>
</feature>
<feature type="compositionally biased region" description="Low complexity" evidence="1">
    <location>
        <begin position="171"/>
        <end position="275"/>
    </location>
</feature>
<feature type="compositionally biased region" description="Low complexity" evidence="1">
    <location>
        <begin position="1054"/>
        <end position="1109"/>
    </location>
</feature>
<feature type="compositionally biased region" description="Low complexity" evidence="1">
    <location>
        <begin position="683"/>
        <end position="696"/>
    </location>
</feature>
<feature type="compositionally biased region" description="Low complexity" evidence="1">
    <location>
        <begin position="1025"/>
        <end position="1046"/>
    </location>
</feature>
<reference evidence="2 3" key="1">
    <citation type="submission" date="2023-10" db="EMBL/GenBank/DDBJ databases">
        <authorList>
            <person name="Maclean D."/>
            <person name="Macfadyen A."/>
        </authorList>
    </citation>
    <scope>NUCLEOTIDE SEQUENCE [LARGE SCALE GENOMIC DNA]</scope>
</reference>
<feature type="compositionally biased region" description="Low complexity" evidence="1">
    <location>
        <begin position="325"/>
        <end position="343"/>
    </location>
</feature>
<feature type="compositionally biased region" description="Polar residues" evidence="1">
    <location>
        <begin position="1110"/>
        <end position="1120"/>
    </location>
</feature>
<feature type="region of interest" description="Disordered" evidence="1">
    <location>
        <begin position="903"/>
        <end position="1183"/>
    </location>
</feature>
<feature type="compositionally biased region" description="Polar residues" evidence="1">
    <location>
        <begin position="581"/>
        <end position="594"/>
    </location>
</feature>
<feature type="compositionally biased region" description="Low complexity" evidence="1">
    <location>
        <begin position="350"/>
        <end position="434"/>
    </location>
</feature>
<feature type="compositionally biased region" description="Low complexity" evidence="1">
    <location>
        <begin position="92"/>
        <end position="104"/>
    </location>
</feature>
<keyword evidence="3" id="KW-1185">Reference proteome</keyword>
<feature type="region of interest" description="Disordered" evidence="1">
    <location>
        <begin position="1192"/>
        <end position="1211"/>
    </location>
</feature>
<evidence type="ECO:0000256" key="1">
    <source>
        <dbReference type="SAM" id="MobiDB-lite"/>
    </source>
</evidence>
<feature type="compositionally biased region" description="Low complexity" evidence="1">
    <location>
        <begin position="703"/>
        <end position="714"/>
    </location>
</feature>
<organism evidence="2 3">
    <name type="scientific">Coccomyxa viridis</name>
    <dbReference type="NCBI Taxonomy" id="1274662"/>
    <lineage>
        <taxon>Eukaryota</taxon>
        <taxon>Viridiplantae</taxon>
        <taxon>Chlorophyta</taxon>
        <taxon>core chlorophytes</taxon>
        <taxon>Trebouxiophyceae</taxon>
        <taxon>Trebouxiophyceae incertae sedis</taxon>
        <taxon>Coccomyxaceae</taxon>
        <taxon>Coccomyxa</taxon>
    </lineage>
</organism>
<feature type="compositionally biased region" description="Gly residues" evidence="1">
    <location>
        <begin position="922"/>
        <end position="932"/>
    </location>
</feature>
<feature type="compositionally biased region" description="Polar residues" evidence="1">
    <location>
        <begin position="1424"/>
        <end position="1434"/>
    </location>
</feature>
<feature type="compositionally biased region" description="Low complexity" evidence="1">
    <location>
        <begin position="964"/>
        <end position="977"/>
    </location>
</feature>
<feature type="compositionally biased region" description="Polar residues" evidence="1">
    <location>
        <begin position="612"/>
        <end position="631"/>
    </location>
</feature>
<feature type="compositionally biased region" description="Polar residues" evidence="1">
    <location>
        <begin position="1128"/>
        <end position="1137"/>
    </location>
</feature>
<feature type="compositionally biased region" description="Low complexity" evidence="1">
    <location>
        <begin position="448"/>
        <end position="468"/>
    </location>
</feature>
<dbReference type="EMBL" id="CAUYUE010000007">
    <property type="protein sequence ID" value="CAK0782948.1"/>
    <property type="molecule type" value="Genomic_DNA"/>
</dbReference>
<feature type="compositionally biased region" description="Low complexity" evidence="1">
    <location>
        <begin position="284"/>
        <end position="316"/>
    </location>
</feature>
<proteinExistence type="predicted"/>
<comment type="caution">
    <text evidence="2">The sequence shown here is derived from an EMBL/GenBank/DDBJ whole genome shotgun (WGS) entry which is preliminary data.</text>
</comment>
<sequence>MPSCGAREHQAFITSSPFRDVNNATQGCSRAAASVAPRLLAVLVLLLLACSSASAQATNNLFGGLFGGLTGTTTTTPAVFRNPPAAPLFPIASSTTPAQSSATSGVKLPAPSTSSGLFGSSTPTNQAREAAGSSSGSASTSNSNSQNSQNSRTQATPAYTPAPYTPPATPKPSYSSAPSTPTPTYTTKSSYSPPSTSSYASSSSPNSPPKSGDSPSSHYNPSSSSPSSPSSQSNAYSRSPNSPSGGSPTPSQTPSSYSGRAQSPESVSPPSSSSPTSPPPGSPHSPSGGSPGQTPSSYSGSPESPKSNSPYSGTSPSSPPPGSPYSPSGGSPSQTPASYSGASPSPPSPGTSAKALESRASASSPGVPSSPSGTPAATPARTPKASPTNSNPSPSPANSPGQSTPSSPASPGSPTSTSPNSSPSSSSPKDSTAPRQSSPSGSPAGVLSSPNGASPSGSGSPNAISGSPVDRSRLASSPGSTSPNPAQSGSPVGNAALNSGPSKTGDLSAKPGASMVPTVLGSPAAPGGAGESHKNPFGSPLSPGASAAPITRPPGMPAAQTNAAQGGSLGASGGQPPKLNAGQQLPGSTPSTSLAGAAPGVIRPGSSALGAQGSTSGQATTGVSTTTSKGQPATRGVSAPGQMTSTPAGPLSPGQPLTASAATRAAAHDGTTVPSSGGGSAQGAGSARGAAPSTGSTQSPQYTTPAPNPTKTAAGMTSGTQLSATGQVTKIAPPEPQTSRPKELPAPTKPEVQGAKGSLVVTSNRGTAANSRTLQAQEAMAQATRDPSSFRNNVMLKQEGSGMGFYGYVPLGRRHLLYHGLCQVATTPGQATVSPGDCTNLGSLGASAFGYTQAATDPLVSFFTGLLSNPAVQQTFQTIVQDGESYLEQLAEQGMQEIMSLIQGGGSSTGQQGASTSPDGSTAGGSASGGSAGQDASGAGPADQSADQGAAQSAGQPNTGTGPADGSADQGASADAGNNQGSDQGSAPPDNGGSNAGTPTAGGPGGAAPADSGTDQGPAADNNNPASAGAQLQADAAAAPTQAPSGGRSGSAGSGDAAVPTQGPSDGPPGDSSTASPAATAGPIASGGSPSDQAAASTGDAAQTTATTGPDSSSTNLSSGGNAGPSTGGNVDTGNSQPAGGATASSPSSPSGGASGGSIDLAAQPGADTSLPRTGGPAPAAAPPLASIELAGDLNGTSTAPQSLLESNSTSNLEGTMVGWGLDYGMNQTSPKTAQPFNTYYGDANWAPGADGQLGSAVACHLLDGLALVQALPQRRPRSPHKLKYVPVPKGTLALGGGPGLVSGSFGASMAPPGGAQPMTGQPGVTQSLQTAQPNLFVLPACRYMLPVGAACGGPGSVRACSGQRCLPGQFAGGCCVPGSECRVQSTVLSTCQPALKPTYHFSTPKLQNSTAAAQTAGAGGRRLSQSLGTSDGSQMAPARIAPGGRRLSQTPTMANGTQASSACNHIAYYQSCGKPATSTFIPPLVDSLLLDYQSPQAQLGFYPNEVPAAAQSRRRLLQAPSNSSASAANTTDPAAIIASLGKGISQLNLTQYWGVWGGKYCYSAYDPPPPPGKNNTKAPCPVIKQPPVPKIHPVDLPRITELSGGQILVGGASPQPIQIKAFTWSGFEDGTTFLKNLWTDNTTLGGDFATVVYRAQLLGFNAVRLPFRFSDLNMQPKNWTFACKPQSFASIKNATESHMGSYSTIDSTGASFPKPSVFPYYSATQSGMCNVYIPNDGTLSRFLWVIQYFVGAGFYVIPSYSPADHSVDNTVTSIPGVFLRNWAGLWSAISDLPTFRSSLNNRVLLELFSEPDVFGFQWASTNVYNGVIYPALPDLYGPTMNALLDIDPNAYFLLSGTGQAAHYPGMSWGNGFVTDLNAIKQYNLSDPFYFFRDLSQAPQLLQRTILSPHVLGPDTAGWMHGVRGLELFQMLQESFAWLPSSGFPTAEPNVTLTFPVVVTALAASSHTAQGLTFMRNFELYANNLDNSSFNHTNITSWAWADSIGTTSGFLKARGYANFGTVDILTATPNPFDATQASISGGGLGLLPWYIHPASADNNMTHVLSASNATAAPGTVSESSVLESSGVPTGGLVLAPSASPAQPLSGVSPDALPIPATASG</sequence>
<dbReference type="Proteomes" id="UP001314263">
    <property type="component" value="Unassembled WGS sequence"/>
</dbReference>
<evidence type="ECO:0000313" key="2">
    <source>
        <dbReference type="EMBL" id="CAK0782948.1"/>
    </source>
</evidence>
<feature type="region of interest" description="Disordered" evidence="1">
    <location>
        <begin position="1411"/>
        <end position="1456"/>
    </location>
</feature>
<feature type="region of interest" description="Disordered" evidence="1">
    <location>
        <begin position="731"/>
        <end position="767"/>
    </location>
</feature>
<protein>
    <submittedName>
        <fullName evidence="2">Uncharacterized protein</fullName>
    </submittedName>
</protein>
<feature type="compositionally biased region" description="Low complexity" evidence="1">
    <location>
        <begin position="933"/>
        <end position="957"/>
    </location>
</feature>
<feature type="compositionally biased region" description="Low complexity" evidence="1">
    <location>
        <begin position="909"/>
        <end position="921"/>
    </location>
</feature>
<feature type="compositionally biased region" description="Low complexity" evidence="1">
    <location>
        <begin position="658"/>
        <end position="672"/>
    </location>
</feature>
<dbReference type="PRINTS" id="PR01217">
    <property type="entry name" value="PRICHEXTENSN"/>
</dbReference>